<feature type="compositionally biased region" description="Low complexity" evidence="21">
    <location>
        <begin position="158"/>
        <end position="172"/>
    </location>
</feature>
<dbReference type="Gene3D" id="1.10.10.510">
    <property type="entry name" value="Zinc finger, large T-antigen D1 domain"/>
    <property type="match status" value="1"/>
</dbReference>
<comment type="subcellular location">
    <subcellularLocation>
        <location evidence="1">Host nucleus</location>
    </subcellularLocation>
</comment>
<keyword evidence="5" id="KW-0235">DNA replication</keyword>
<evidence type="ECO:0000256" key="8">
    <source>
        <dbReference type="ARBA" id="ARBA00022771"/>
    </source>
</evidence>
<evidence type="ECO:0000256" key="5">
    <source>
        <dbReference type="ARBA" id="ARBA00022705"/>
    </source>
</evidence>
<dbReference type="Pfam" id="PF06431">
    <property type="entry name" value="Polyoma_lg_T_C"/>
    <property type="match status" value="1"/>
</dbReference>
<evidence type="ECO:0000313" key="25">
    <source>
        <dbReference type="EMBL" id="BAX01863.2"/>
    </source>
</evidence>
<dbReference type="InterPro" id="IPR027417">
    <property type="entry name" value="P-loop_NTPase"/>
</dbReference>
<dbReference type="PROSITE" id="PS51287">
    <property type="entry name" value="T_AG_OBD"/>
    <property type="match status" value="1"/>
</dbReference>
<dbReference type="EMBL" id="LC185215">
    <property type="protein sequence ID" value="BAX01875.2"/>
    <property type="molecule type" value="Genomic_DNA"/>
</dbReference>
<dbReference type="Gene3D" id="3.40.1310.20">
    <property type="match status" value="1"/>
</dbReference>
<dbReference type="PROSITE" id="PS51206">
    <property type="entry name" value="SF3_HELICASE_1"/>
    <property type="match status" value="1"/>
</dbReference>
<dbReference type="GO" id="GO:0016787">
    <property type="term" value="F:hydrolase activity"/>
    <property type="evidence" value="ECO:0007669"/>
    <property type="project" value="UniProtKB-KW"/>
</dbReference>
<dbReference type="GO" id="GO:0043138">
    <property type="term" value="F:3'-5' DNA helicase activity"/>
    <property type="evidence" value="ECO:0007669"/>
    <property type="project" value="UniProtKB-EC"/>
</dbReference>
<dbReference type="OrthoDB" id="14669at10239"/>
<dbReference type="InterPro" id="IPR003133">
    <property type="entry name" value="T_Ag_DNA-bd"/>
</dbReference>
<dbReference type="Gene3D" id="1.20.1050.70">
    <property type="entry name" value="Large T antigen, SV40, domain 3"/>
    <property type="match status" value="1"/>
</dbReference>
<evidence type="ECO:0000256" key="11">
    <source>
        <dbReference type="ARBA" id="ARBA00022833"/>
    </source>
</evidence>
<keyword evidence="12" id="KW-0067">ATP-binding</keyword>
<evidence type="ECO:0000256" key="9">
    <source>
        <dbReference type="ARBA" id="ARBA00022801"/>
    </source>
</evidence>
<reference evidence="26" key="1">
    <citation type="journal article" date="2017" name="J. Gen. Virol.">
        <title>Discovery of African bat polyomaviruses and infrequent recombination in the large T antigen in the Polyomaviridae.</title>
        <authorList>
            <person name="Carr M."/>
            <person name="Gonzalez G."/>
            <person name="Sasaki M."/>
            <person name="Ito K."/>
            <person name="Ishii A."/>
            <person name="Hang'ombe B.M."/>
            <person name="Mweene A.S."/>
            <person name="Orba Y."/>
            <person name="Sawa H."/>
        </authorList>
    </citation>
    <scope>NUCLEOTIDE SEQUENCE</scope>
    <source>
        <strain evidence="25">12SuB07</strain>
        <strain evidence="26">12SuB10</strain>
        <strain evidence="27">12SuB19</strain>
    </source>
</reference>
<dbReference type="EMBL" id="LC185214">
    <property type="protein sequence ID" value="BAX01869.2"/>
    <property type="molecule type" value="Genomic_DNA"/>
</dbReference>
<evidence type="ECO:0000256" key="20">
    <source>
        <dbReference type="PROSITE-ProRule" id="PRU00671"/>
    </source>
</evidence>
<evidence type="ECO:0000256" key="14">
    <source>
        <dbReference type="ARBA" id="ARBA00023125"/>
    </source>
</evidence>
<evidence type="ECO:0000256" key="15">
    <source>
        <dbReference type="ARBA" id="ARBA00023235"/>
    </source>
</evidence>
<evidence type="ECO:0000256" key="3">
    <source>
        <dbReference type="ARBA" id="ARBA00022553"/>
    </source>
</evidence>
<dbReference type="Proteomes" id="UP000204093">
    <property type="component" value="Segment"/>
</dbReference>
<keyword evidence="4" id="KW-1048">Host nucleus</keyword>
<evidence type="ECO:0000256" key="6">
    <source>
        <dbReference type="ARBA" id="ARBA00022723"/>
    </source>
</evidence>
<keyword evidence="6" id="KW-0479">Metal-binding</keyword>
<evidence type="ECO:0000256" key="18">
    <source>
        <dbReference type="ARBA" id="ARBA00048988"/>
    </source>
</evidence>
<dbReference type="SUPFAM" id="SSF55464">
    <property type="entry name" value="Origin of replication-binding domain, RBD-like"/>
    <property type="match status" value="1"/>
</dbReference>
<keyword evidence="13" id="KW-0007">Acetylation</keyword>
<dbReference type="PROSITE" id="PS51341">
    <property type="entry name" value="ZF_LTAG_D1"/>
    <property type="match status" value="1"/>
</dbReference>
<evidence type="ECO:0000259" key="24">
    <source>
        <dbReference type="PROSITE" id="PS51341"/>
    </source>
</evidence>
<evidence type="ECO:0000259" key="23">
    <source>
        <dbReference type="PROSITE" id="PS51287"/>
    </source>
</evidence>
<evidence type="ECO:0000256" key="13">
    <source>
        <dbReference type="ARBA" id="ARBA00022990"/>
    </source>
</evidence>
<comment type="catalytic activity">
    <reaction evidence="18">
        <text>ATP + H2O = ADP + phosphate + H(+)</text>
        <dbReference type="Rhea" id="RHEA:13065"/>
        <dbReference type="ChEBI" id="CHEBI:15377"/>
        <dbReference type="ChEBI" id="CHEBI:15378"/>
        <dbReference type="ChEBI" id="CHEBI:30616"/>
        <dbReference type="ChEBI" id="CHEBI:43474"/>
        <dbReference type="ChEBI" id="CHEBI:456216"/>
        <dbReference type="EC" id="5.6.2.4"/>
    </reaction>
</comment>
<evidence type="ECO:0000256" key="12">
    <source>
        <dbReference type="ARBA" id="ARBA00022840"/>
    </source>
</evidence>
<keyword evidence="11" id="KW-0862">Zinc</keyword>
<dbReference type="GO" id="GO:0008270">
    <property type="term" value="F:zinc ion binding"/>
    <property type="evidence" value="ECO:0007669"/>
    <property type="project" value="UniProtKB-KW"/>
</dbReference>
<sequence length="710" mass="79960">MDRLLEKKEREQLVELLEVHPQAFYNVPIMKTAFKKACKKWHPDKGGDTTKMTLLNSLWQRYQQGVIGLRSSQVYSDAYGSPSFKEKYRAWASGVFTHEGSQPEPDLHCDESCDSDSGESTESPPQSSGYNSFTPGGGFSASTSTPEEDPTPPFGEPSFSQASSHASSSNGSRDPREEPSPKRARYGENVDGSCPSSQASFASTPPKEKAKMGDSPTDLPSCLFEYISHAVFTNKTFNNFIVFSTLEKVTLLYEKCDFLKIEFKSLHKIEEGPHAGTGLLLLLTTAKHRVTAVKNHCSKFCTVSFLVTKIVLKPLEIYRCLCQLPFKELKCNKVLCSADFDESKEESCSWAKVAEFAVEAQLEDPLLILAHYLDFATNPPCAKCNNLKTKAHSYHAEHHLNALLFLQCKNQKGICNQAADTVLAKRRLLLVESTRQELLTMCFEKQLEKLKKLDELDIMTYMAGVAWYACLFEEFDQLVYKILRLFTENVPKNRNVLFRGPVNTGKTTFAAALMDLLDGKCLNVNCPADKLSFELGCAMDRFCVCFEDVKGQTMLNKKLSPGQGISNLDNMRDYLDGAVKVNLEKKHMNKRSQIFPPAVVTMNEYVLPQTLFIRFCLKLNFTQKNNLQEALDKTPSLLSGRILQQGLTLFLLLIWYFPNTQFSPSLREEIATWKEIVSKTVSYSTFCKMLENVEAGDSPLHDIMDEEEAQ</sequence>
<evidence type="ECO:0000313" key="27">
    <source>
        <dbReference type="EMBL" id="BAX01875.2"/>
    </source>
</evidence>
<keyword evidence="15" id="KW-0413">Isomerase</keyword>
<feature type="domain" description="SF3 helicase" evidence="22">
    <location>
        <begin position="474"/>
        <end position="636"/>
    </location>
</feature>
<proteinExistence type="predicted"/>
<keyword evidence="7" id="KW-0547">Nucleotide-binding</keyword>
<dbReference type="SUPFAM" id="SSF52540">
    <property type="entry name" value="P-loop containing nucleoside triphosphate hydrolases"/>
    <property type="match status" value="1"/>
</dbReference>
<feature type="DNA-binding region" description="T-ag OBD" evidence="19">
    <location>
        <begin position="220"/>
        <end position="339"/>
    </location>
</feature>
<dbReference type="GO" id="GO:0006260">
    <property type="term" value="P:DNA replication"/>
    <property type="evidence" value="ECO:0007669"/>
    <property type="project" value="UniProtKB-KW"/>
</dbReference>
<comment type="catalytic activity">
    <reaction evidence="16">
        <text>Couples ATP hydrolysis with the unwinding of duplex DNA by translocating in the 3'-5' direction.</text>
        <dbReference type="EC" id="5.6.2.4"/>
    </reaction>
</comment>
<evidence type="ECO:0000256" key="19">
    <source>
        <dbReference type="PROSITE-ProRule" id="PRU00620"/>
    </source>
</evidence>
<evidence type="ECO:0000256" key="17">
    <source>
        <dbReference type="ARBA" id="ARBA00034808"/>
    </source>
</evidence>
<dbReference type="InterPro" id="IPR037102">
    <property type="entry name" value="Znf_lg_T-Ag_D1_dom_sf"/>
</dbReference>
<accession>A0A1S7J005</accession>
<name>A0A1S7J005_9POLY</name>
<feature type="compositionally biased region" description="Polar residues" evidence="21">
    <location>
        <begin position="194"/>
        <end position="203"/>
    </location>
</feature>
<dbReference type="RefSeq" id="YP_009351908.2">
    <property type="nucleotide sequence ID" value="NC_034220.1"/>
</dbReference>
<dbReference type="InterPro" id="IPR016392">
    <property type="entry name" value="Lg_T_Ag_polyomavir"/>
</dbReference>
<keyword evidence="2" id="KW-0244">Early protein</keyword>
<protein>
    <recommendedName>
        <fullName evidence="17">DNA 3'-5' helicase</fullName>
        <ecNumber evidence="17">5.6.2.4</ecNumber>
    </recommendedName>
</protein>
<dbReference type="PIRSF" id="PIRSF003368">
    <property type="entry name" value="Large_T_antigen_polyomaV"/>
    <property type="match status" value="1"/>
</dbReference>
<feature type="compositionally biased region" description="Polar residues" evidence="21">
    <location>
        <begin position="124"/>
        <end position="134"/>
    </location>
</feature>
<dbReference type="Gene3D" id="3.40.50.300">
    <property type="entry name" value="P-loop containing nucleotide triphosphate hydrolases"/>
    <property type="match status" value="1"/>
</dbReference>
<keyword evidence="8 20" id="KW-0863">Zinc-finger</keyword>
<dbReference type="InterPro" id="IPR014015">
    <property type="entry name" value="Helicase_SF3_DNA-vir"/>
</dbReference>
<evidence type="ECO:0000256" key="7">
    <source>
        <dbReference type="ARBA" id="ARBA00022741"/>
    </source>
</evidence>
<feature type="domain" description="T-ag D1-type" evidence="24">
    <location>
        <begin position="345"/>
        <end position="435"/>
    </location>
</feature>
<dbReference type="InterPro" id="IPR010932">
    <property type="entry name" value="Lg_T_Ag_Polyomavir_C"/>
</dbReference>
<dbReference type="EMBL" id="LC185213">
    <property type="protein sequence ID" value="BAX01863.2"/>
    <property type="molecule type" value="Genomic_DNA"/>
</dbReference>
<keyword evidence="9" id="KW-0378">Hydrolase</keyword>
<dbReference type="KEGG" id="vg:31355515"/>
<evidence type="ECO:0000313" key="26">
    <source>
        <dbReference type="EMBL" id="BAX01869.2"/>
    </source>
</evidence>
<dbReference type="GO" id="GO:0003688">
    <property type="term" value="F:DNA replication origin binding"/>
    <property type="evidence" value="ECO:0007669"/>
    <property type="project" value="InterPro"/>
</dbReference>
<keyword evidence="3" id="KW-0597">Phosphoprotein</keyword>
<dbReference type="GO" id="GO:0005524">
    <property type="term" value="F:ATP binding"/>
    <property type="evidence" value="ECO:0007669"/>
    <property type="project" value="UniProtKB-KW"/>
</dbReference>
<dbReference type="GeneID" id="31355515"/>
<dbReference type="InterPro" id="IPR036869">
    <property type="entry name" value="J_dom_sf"/>
</dbReference>
<keyword evidence="28" id="KW-1185">Reference proteome</keyword>
<feature type="domain" description="T-ag OBD" evidence="23">
    <location>
        <begin position="220"/>
        <end position="339"/>
    </location>
</feature>
<evidence type="ECO:0000256" key="2">
    <source>
        <dbReference type="ARBA" id="ARBA00022518"/>
    </source>
</evidence>
<evidence type="ECO:0000256" key="4">
    <source>
        <dbReference type="ARBA" id="ARBA00022562"/>
    </source>
</evidence>
<organism evidence="26">
    <name type="scientific">Miniopterus schreibersii polyomavirus 1</name>
    <dbReference type="NCBI Taxonomy" id="1904408"/>
    <lineage>
        <taxon>Viruses</taxon>
        <taxon>Monodnaviria</taxon>
        <taxon>Shotokuvirae</taxon>
        <taxon>Cossaviricota</taxon>
        <taxon>Papovaviricetes</taxon>
        <taxon>Sepolyvirales</taxon>
        <taxon>Polyomaviridae</taxon>
        <taxon>Alphapolyomavirus</taxon>
        <taxon>Alphapolyomavirus mischreibersii</taxon>
    </lineage>
</organism>
<dbReference type="SUPFAM" id="SSF46565">
    <property type="entry name" value="Chaperone J-domain"/>
    <property type="match status" value="1"/>
</dbReference>
<dbReference type="Pfam" id="PF02217">
    <property type="entry name" value="T_Ag_DNA_bind"/>
    <property type="match status" value="1"/>
</dbReference>
<keyword evidence="10" id="KW-0347">Helicase</keyword>
<keyword evidence="14 19" id="KW-0238">DNA-binding</keyword>
<feature type="compositionally biased region" description="Basic and acidic residues" evidence="21">
    <location>
        <begin position="173"/>
        <end position="188"/>
    </location>
</feature>
<dbReference type="GO" id="GO:0042025">
    <property type="term" value="C:host cell nucleus"/>
    <property type="evidence" value="ECO:0007669"/>
    <property type="project" value="UniProtKB-SubCell"/>
</dbReference>
<evidence type="ECO:0000256" key="1">
    <source>
        <dbReference type="ARBA" id="ARBA00004147"/>
    </source>
</evidence>
<evidence type="ECO:0000256" key="21">
    <source>
        <dbReference type="SAM" id="MobiDB-lite"/>
    </source>
</evidence>
<evidence type="ECO:0000256" key="10">
    <source>
        <dbReference type="ARBA" id="ARBA00022806"/>
    </source>
</evidence>
<evidence type="ECO:0000256" key="16">
    <source>
        <dbReference type="ARBA" id="ARBA00034617"/>
    </source>
</evidence>
<feature type="region of interest" description="Disordered" evidence="21">
    <location>
        <begin position="99"/>
        <end position="214"/>
    </location>
</feature>
<evidence type="ECO:0000259" key="22">
    <source>
        <dbReference type="PROSITE" id="PS51206"/>
    </source>
</evidence>
<dbReference type="EC" id="5.6.2.4" evidence="17"/>
<dbReference type="InterPro" id="IPR017910">
    <property type="entry name" value="Znf_lg_T-Ag_D1-typ"/>
</dbReference>
<dbReference type="Gene3D" id="1.10.287.110">
    <property type="entry name" value="DnaJ domain"/>
    <property type="match status" value="1"/>
</dbReference>
<evidence type="ECO:0000313" key="28">
    <source>
        <dbReference type="Proteomes" id="UP000204093"/>
    </source>
</evidence>